<sequence>MEYSSDDSVQDPNFMPDEDFSDTSTSDDNDSQIWNPPRFSRRLSTCSDSDIPPLPEIERLRSLRTAPVDSELQPPNVPSTSGTTEAQISEQEWMEEKLSNIQWEMPSHDDHPAIDYTVPSYDSSAGSRNHLWTPVTRDDMLKFLALVGWMNLVKLPSIKDYWRNHKLYGIPLARTVMPRNRFELILKFVYFASNQTADTDDRLYKIKDVLNMFIKDYQNVYTPGEKVCVDESLVAWRGRLIFCQYIPNKRAKYGIKVFKLCTEKGYTWNLIVYCGKSKEPNTEVSEKVVLSLAEGLFNEGRTMYTDNYYTSVPLALRMRKRKTHLVGALRSNRKYLPKEVTNTKLKKGEIAAQQSSKGIVALKWRDKRDVLILSTKQSGLKTVAKRNRRGESIRKPACIEDYNLGMLEGSNHTSVTATPSSVSAKHYLVPNLKDGVKKKARCSECYKKYGRQGKTIDGKLRKADQVVTKCSICEVTFYKSCFNDCH</sequence>
<dbReference type="InterPro" id="IPR029526">
    <property type="entry name" value="PGBD"/>
</dbReference>
<comment type="caution">
    <text evidence="3">The sequence shown here is derived from an EMBL/GenBank/DDBJ whole genome shotgun (WGS) entry which is preliminary data.</text>
</comment>
<feature type="region of interest" description="Disordered" evidence="1">
    <location>
        <begin position="1"/>
        <end position="87"/>
    </location>
</feature>
<organism evidence="3 4">
    <name type="scientific">Arctia plantaginis</name>
    <name type="common">Wood tiger moth</name>
    <name type="synonym">Phalaena plantaginis</name>
    <dbReference type="NCBI Taxonomy" id="874455"/>
    <lineage>
        <taxon>Eukaryota</taxon>
        <taxon>Metazoa</taxon>
        <taxon>Ecdysozoa</taxon>
        <taxon>Arthropoda</taxon>
        <taxon>Hexapoda</taxon>
        <taxon>Insecta</taxon>
        <taxon>Pterygota</taxon>
        <taxon>Neoptera</taxon>
        <taxon>Endopterygota</taxon>
        <taxon>Lepidoptera</taxon>
        <taxon>Glossata</taxon>
        <taxon>Ditrysia</taxon>
        <taxon>Noctuoidea</taxon>
        <taxon>Erebidae</taxon>
        <taxon>Arctiinae</taxon>
        <taxon>Arctia</taxon>
    </lineage>
</organism>
<feature type="compositionally biased region" description="Polar residues" evidence="1">
    <location>
        <begin position="78"/>
        <end position="87"/>
    </location>
</feature>
<evidence type="ECO:0000256" key="1">
    <source>
        <dbReference type="SAM" id="MobiDB-lite"/>
    </source>
</evidence>
<evidence type="ECO:0000313" key="4">
    <source>
        <dbReference type="Proteomes" id="UP000494106"/>
    </source>
</evidence>
<accession>A0A8S0Z2R3</accession>
<proteinExistence type="predicted"/>
<protein>
    <recommendedName>
        <fullName evidence="2">PiggyBac transposable element-derived protein domain-containing protein</fullName>
    </recommendedName>
</protein>
<dbReference type="PANTHER" id="PTHR46599:SF3">
    <property type="entry name" value="PIGGYBAC TRANSPOSABLE ELEMENT-DERIVED PROTEIN 4"/>
    <property type="match status" value="1"/>
</dbReference>
<evidence type="ECO:0000259" key="2">
    <source>
        <dbReference type="Pfam" id="PF13843"/>
    </source>
</evidence>
<feature type="compositionally biased region" description="Acidic residues" evidence="1">
    <location>
        <begin position="16"/>
        <end position="30"/>
    </location>
</feature>
<name>A0A8S0Z2R3_ARCPL</name>
<reference evidence="3 4" key="1">
    <citation type="submission" date="2020-04" db="EMBL/GenBank/DDBJ databases">
        <authorList>
            <person name="Wallbank WR R."/>
            <person name="Pardo Diaz C."/>
            <person name="Kozak K."/>
            <person name="Martin S."/>
            <person name="Jiggins C."/>
            <person name="Moest M."/>
            <person name="Warren A I."/>
            <person name="Byers J.R.P. K."/>
            <person name="Montejo-Kovacevich G."/>
            <person name="Yen C E."/>
        </authorList>
    </citation>
    <scope>NUCLEOTIDE SEQUENCE [LARGE SCALE GENOMIC DNA]</scope>
</reference>
<dbReference type="EMBL" id="CADEBC010000220">
    <property type="protein sequence ID" value="CAB3226583.1"/>
    <property type="molecule type" value="Genomic_DNA"/>
</dbReference>
<dbReference type="PANTHER" id="PTHR46599">
    <property type="entry name" value="PIGGYBAC TRANSPOSABLE ELEMENT-DERIVED PROTEIN 4"/>
    <property type="match status" value="1"/>
</dbReference>
<evidence type="ECO:0000313" key="3">
    <source>
        <dbReference type="EMBL" id="CAB3226583.1"/>
    </source>
</evidence>
<dbReference type="OrthoDB" id="5876240at2759"/>
<feature type="domain" description="PiggyBac transposable element-derived protein" evidence="2">
    <location>
        <begin position="130"/>
        <end position="406"/>
    </location>
</feature>
<dbReference type="Proteomes" id="UP000494106">
    <property type="component" value="Unassembled WGS sequence"/>
</dbReference>
<dbReference type="Pfam" id="PF13843">
    <property type="entry name" value="DDE_Tnp_1_7"/>
    <property type="match status" value="1"/>
</dbReference>
<keyword evidence="4" id="KW-1185">Reference proteome</keyword>
<dbReference type="AlphaFoldDB" id="A0A8S0Z2R3"/>
<gene>
    <name evidence="3" type="ORF">APLA_LOCUS2963</name>
</gene>